<dbReference type="RefSeq" id="WP_077451689.1">
    <property type="nucleotide sequence ID" value="NZ_FUGE01000208.1"/>
</dbReference>
<protein>
    <submittedName>
        <fullName evidence="7">Viral (Superfamily 1) RNA helicase</fullName>
    </submittedName>
</protein>
<dbReference type="InterPro" id="IPR012337">
    <property type="entry name" value="RNaseH-like_sf"/>
</dbReference>
<dbReference type="CDD" id="cd18808">
    <property type="entry name" value="SF1_C_Upf1"/>
    <property type="match status" value="1"/>
</dbReference>
<dbReference type="STRING" id="1945521.A1232T_02030"/>
<dbReference type="GO" id="GO:0043139">
    <property type="term" value="F:5'-3' DNA helicase activity"/>
    <property type="evidence" value="ECO:0007669"/>
    <property type="project" value="TreeGrafter"/>
</dbReference>
<feature type="domain" description="DNA2/NAM7 helicase-like C-terminal" evidence="5">
    <location>
        <begin position="955"/>
        <end position="1146"/>
    </location>
</feature>
<dbReference type="Pfam" id="PF13482">
    <property type="entry name" value="RNase_H_2"/>
    <property type="match status" value="1"/>
</dbReference>
<dbReference type="InterPro" id="IPR041679">
    <property type="entry name" value="DNA2/NAM7-like_C"/>
</dbReference>
<keyword evidence="2" id="KW-0378">Hydrolase</keyword>
<proteinExistence type="predicted"/>
<dbReference type="SUPFAM" id="SSF53098">
    <property type="entry name" value="Ribonuclease H-like"/>
    <property type="match status" value="1"/>
</dbReference>
<dbReference type="InterPro" id="IPR027417">
    <property type="entry name" value="P-loop_NTPase"/>
</dbReference>
<dbReference type="GO" id="GO:0005524">
    <property type="term" value="F:ATP binding"/>
    <property type="evidence" value="ECO:0007669"/>
    <property type="project" value="UniProtKB-KW"/>
</dbReference>
<gene>
    <name evidence="7" type="ORF">A1232T_02030</name>
</gene>
<feature type="domain" description="YprB ribonuclease H-like" evidence="6">
    <location>
        <begin position="339"/>
        <end position="526"/>
    </location>
</feature>
<evidence type="ECO:0000256" key="3">
    <source>
        <dbReference type="ARBA" id="ARBA00022806"/>
    </source>
</evidence>
<evidence type="ECO:0000256" key="1">
    <source>
        <dbReference type="ARBA" id="ARBA00022741"/>
    </source>
</evidence>
<accession>A0A1R4GXF1</accession>
<dbReference type="PANTHER" id="PTHR43788:SF8">
    <property type="entry name" value="DNA-BINDING PROTEIN SMUBP-2"/>
    <property type="match status" value="1"/>
</dbReference>
<dbReference type="Gene3D" id="3.40.50.300">
    <property type="entry name" value="P-loop containing nucleotide triphosphate hydrolases"/>
    <property type="match status" value="2"/>
</dbReference>
<evidence type="ECO:0000259" key="5">
    <source>
        <dbReference type="Pfam" id="PF13087"/>
    </source>
</evidence>
<name>A0A1R4GXF1_9GAMM</name>
<sequence>MRRNGNQIQFSPSDLMTFMQSPFASWMNRFKLEYPDKAPAQDEDDELSTFLQNKGYAHEDKLKQFFIDQGKHLKVIDDTASQHERYAQTIAAMQEGFEVIFQARLEKDQFAGYADFLVKVEHQAGEAPSRLGNWHYEIWDTKLASQVKPTFIVQLCCYAQMLESIQGVLPTYIKVALGNGQIEHFRVNEFYCYYLNLKRKFLDFHQSFNPNNQPDPADSSSWGNWSGYAQQLLLEKDHLFQVANITRSQIKKLNNAGVYTLKQLAQTQLTHIKDIQPSVLDRLKQQASIQLKSREKLEQATQNKESSQISVRPEFEVLRHEEGEKIGLALLPPHSPMDVFFDIEGYPLDEGGLEYLWGNTYFDEQGNRQFKDFWAHNPEQEKQCFQDFINWVYARWLQDPSMHIYHYASYEITACRKLMGRYGVCEHEVDQLLRNEVFVDLYKVVKGGIRIGEPRYSIKNVELLYRDKRDTEVGSGGDSIVVYENWRSLNSTGDEGDTWQTSEILNSIRDYNIDDCNSTQELVDWLREQQAAHNISYLGKTDTDTVEPEPSEEVTELIKLRDRLLEQASKQKTQDEAKARLTENLAWMLEFHRRELKPMYWRLFDRLGADETELFDDLDCLALCERTEREPFKSTPRARNLSYEYRFNTQQEFKGSNGSFYLLGVVCDQGSPVKVELDAKDSDLDNGIIVVKSGVEPPRLITLIPDEFVPTKVVEQALAQIISDYEQGRLSTRKSAVIDFLLRSHPRIKGHSGGDLITADNPEIRLNQVIDIVKRLDNSYLTIQGPPGAGKTYTGSRVIAELLRDGSKVGISSNSHKAINNLLLSTAKYCQQQGIVASFYCSRETDDEFKRFDINQIENNQIFDSLVGPCVFGTTAWGFCRDELSGGFDYLFIDEAGQVSTANLVAMSRCAKNLVLMGDQMQLGQPSQGTHPAESGLSVLDYMLHDTPTIDADMGVFLDTTYRMHSKVNDFISSNIYAGKLRSNADNDNRYLLPPTQRTNDRLADIDHIHAGIVFMPVEHQGNTQASDEEVAVIVDMANKMLARQFATGEMTAEGLPVIRSIGWSDMLFVAPYNHQVSKLKAALGPDARVGSVDKFQGQEAPIVFLSMCASDANESPRGIDFLFNKNRLNVALSRAQILAIVVGSPDLGDTAANSVEQLRKVNLYNAVMQVANL</sequence>
<dbReference type="Pfam" id="PF13087">
    <property type="entry name" value="AAA_12"/>
    <property type="match status" value="1"/>
</dbReference>
<dbReference type="Pfam" id="PF13604">
    <property type="entry name" value="AAA_30"/>
    <property type="match status" value="1"/>
</dbReference>
<dbReference type="EMBL" id="FUGE01000208">
    <property type="protein sequence ID" value="SJM72831.1"/>
    <property type="molecule type" value="Genomic_DNA"/>
</dbReference>
<dbReference type="SUPFAM" id="SSF52540">
    <property type="entry name" value="P-loop containing nucleoside triphosphate hydrolases"/>
    <property type="match status" value="1"/>
</dbReference>
<dbReference type="InterPro" id="IPR047187">
    <property type="entry name" value="SF1_C_Upf1"/>
</dbReference>
<organism evidence="7 8">
    <name type="scientific">Psychrobacter piechaudii</name>
    <dbReference type="NCBI Taxonomy" id="1945521"/>
    <lineage>
        <taxon>Bacteria</taxon>
        <taxon>Pseudomonadati</taxon>
        <taxon>Pseudomonadota</taxon>
        <taxon>Gammaproteobacteria</taxon>
        <taxon>Moraxellales</taxon>
        <taxon>Moraxellaceae</taxon>
        <taxon>Psychrobacter</taxon>
    </lineage>
</organism>
<evidence type="ECO:0000313" key="8">
    <source>
        <dbReference type="Proteomes" id="UP000188357"/>
    </source>
</evidence>
<dbReference type="OrthoDB" id="9757917at2"/>
<dbReference type="InterPro" id="IPR050534">
    <property type="entry name" value="Coronavir_polyprotein_1ab"/>
</dbReference>
<dbReference type="AlphaFoldDB" id="A0A1R4GXF1"/>
<reference evidence="7 8" key="1">
    <citation type="submission" date="2017-02" db="EMBL/GenBank/DDBJ databases">
        <authorList>
            <person name="Peterson S.W."/>
        </authorList>
    </citation>
    <scope>NUCLEOTIDE SEQUENCE [LARGE SCALE GENOMIC DNA]</scope>
    <source>
        <strain evidence="7">Psychrobacter_piechaudii</strain>
    </source>
</reference>
<evidence type="ECO:0000259" key="6">
    <source>
        <dbReference type="Pfam" id="PF13482"/>
    </source>
</evidence>
<keyword evidence="4" id="KW-0067">ATP-binding</keyword>
<dbReference type="Proteomes" id="UP000188357">
    <property type="component" value="Unassembled WGS sequence"/>
</dbReference>
<evidence type="ECO:0000256" key="2">
    <source>
        <dbReference type="ARBA" id="ARBA00022801"/>
    </source>
</evidence>
<evidence type="ECO:0000313" key="7">
    <source>
        <dbReference type="EMBL" id="SJM72831.1"/>
    </source>
</evidence>
<dbReference type="CDD" id="cd17934">
    <property type="entry name" value="DEXXQc_Upf1-like"/>
    <property type="match status" value="1"/>
</dbReference>
<dbReference type="GO" id="GO:0016787">
    <property type="term" value="F:hydrolase activity"/>
    <property type="evidence" value="ECO:0007669"/>
    <property type="project" value="UniProtKB-KW"/>
</dbReference>
<dbReference type="PANTHER" id="PTHR43788">
    <property type="entry name" value="DNA2/NAM7 HELICASE FAMILY MEMBER"/>
    <property type="match status" value="1"/>
</dbReference>
<dbReference type="InterPro" id="IPR019993">
    <property type="entry name" value="RecB_nuclease_TM0106_put"/>
</dbReference>
<keyword evidence="8" id="KW-1185">Reference proteome</keyword>
<evidence type="ECO:0000256" key="4">
    <source>
        <dbReference type="ARBA" id="ARBA00022840"/>
    </source>
</evidence>
<keyword evidence="1" id="KW-0547">Nucleotide-binding</keyword>
<keyword evidence="3 7" id="KW-0347">Helicase</keyword>
<dbReference type="InterPro" id="IPR038720">
    <property type="entry name" value="YprB_RNase_H-like_dom"/>
</dbReference>
<dbReference type="NCBIfam" id="TIGR03491">
    <property type="entry name" value="TM0106 family RecB-like putative nuclease"/>
    <property type="match status" value="1"/>
</dbReference>